<comment type="caution">
    <text evidence="2">The sequence shown here is derived from an EMBL/GenBank/DDBJ whole genome shotgun (WGS) entry which is preliminary data.</text>
</comment>
<gene>
    <name evidence="2" type="ORF">ACFFX0_30665</name>
</gene>
<dbReference type="EMBL" id="JBHMFI010000023">
    <property type="protein sequence ID" value="MFB9075299.1"/>
    <property type="molecule type" value="Genomic_DNA"/>
</dbReference>
<evidence type="ECO:0000256" key="1">
    <source>
        <dbReference type="SAM" id="MobiDB-lite"/>
    </source>
</evidence>
<dbReference type="Proteomes" id="UP001589575">
    <property type="component" value="Unassembled WGS sequence"/>
</dbReference>
<organism evidence="2 3">
    <name type="scientific">Citricoccus parietis</name>
    <dbReference type="NCBI Taxonomy" id="592307"/>
    <lineage>
        <taxon>Bacteria</taxon>
        <taxon>Bacillati</taxon>
        <taxon>Actinomycetota</taxon>
        <taxon>Actinomycetes</taxon>
        <taxon>Micrococcales</taxon>
        <taxon>Micrococcaceae</taxon>
        <taxon>Citricoccus</taxon>
    </lineage>
</organism>
<evidence type="ECO:0000313" key="3">
    <source>
        <dbReference type="Proteomes" id="UP001589575"/>
    </source>
</evidence>
<proteinExistence type="predicted"/>
<evidence type="ECO:0000313" key="2">
    <source>
        <dbReference type="EMBL" id="MFB9075299.1"/>
    </source>
</evidence>
<reference evidence="2 3" key="1">
    <citation type="submission" date="2024-09" db="EMBL/GenBank/DDBJ databases">
        <authorList>
            <person name="Sun Q."/>
            <person name="Mori K."/>
        </authorList>
    </citation>
    <scope>NUCLEOTIDE SEQUENCE [LARGE SCALE GENOMIC DNA]</scope>
    <source>
        <strain evidence="2 3">CCM 7609</strain>
    </source>
</reference>
<keyword evidence="3" id="KW-1185">Reference proteome</keyword>
<name>A0ABV5G8L0_9MICC</name>
<feature type="region of interest" description="Disordered" evidence="1">
    <location>
        <begin position="1"/>
        <end position="69"/>
    </location>
</feature>
<accession>A0ABV5G8L0</accession>
<protein>
    <submittedName>
        <fullName evidence="2">Uncharacterized protein</fullName>
    </submittedName>
</protein>
<feature type="compositionally biased region" description="Basic and acidic residues" evidence="1">
    <location>
        <begin position="55"/>
        <end position="69"/>
    </location>
</feature>
<sequence length="69" mass="7383">MVNARAPFVNARVDKRHASGRGGPIGPLGATATRQPPDRRPGDPGPAHTVPARGQEQRRSMGMELCSRK</sequence>